<dbReference type="RefSeq" id="WP_019441341.1">
    <property type="nucleotide sequence ID" value="NZ_ALOE01000015.1"/>
</dbReference>
<dbReference type="PANTHER" id="PTHR43442">
    <property type="entry name" value="GLUCONOKINASE-RELATED"/>
    <property type="match status" value="1"/>
</dbReference>
<dbReference type="AlphaFoldDB" id="A0A5J6WH20"/>
<dbReference type="CDD" id="cd02021">
    <property type="entry name" value="GntK"/>
    <property type="match status" value="1"/>
</dbReference>
<evidence type="ECO:0000256" key="7">
    <source>
        <dbReference type="ARBA" id="ARBA00022840"/>
    </source>
</evidence>
<dbReference type="EC" id="2.7.1.12" evidence="3 10"/>
<dbReference type="NCBIfam" id="TIGR01313">
    <property type="entry name" value="therm_gnt_kin"/>
    <property type="match status" value="1"/>
</dbReference>
<evidence type="ECO:0000256" key="6">
    <source>
        <dbReference type="ARBA" id="ARBA00022777"/>
    </source>
</evidence>
<evidence type="ECO:0000256" key="9">
    <source>
        <dbReference type="ARBA" id="ARBA00048090"/>
    </source>
</evidence>
<dbReference type="FunFam" id="3.40.50.300:FF:000522">
    <property type="entry name" value="Gluconokinase"/>
    <property type="match status" value="1"/>
</dbReference>
<evidence type="ECO:0000313" key="12">
    <source>
        <dbReference type="Proteomes" id="UP000327424"/>
    </source>
</evidence>
<keyword evidence="12" id="KW-1185">Reference proteome</keyword>
<protein>
    <recommendedName>
        <fullName evidence="3 10">Gluconokinase</fullName>
        <ecNumber evidence="3 10">2.7.1.12</ecNumber>
    </recommendedName>
</protein>
<evidence type="ECO:0000256" key="4">
    <source>
        <dbReference type="ARBA" id="ARBA00022679"/>
    </source>
</evidence>
<keyword evidence="5 10" id="KW-0547">Nucleotide-binding</keyword>
<dbReference type="PRINTS" id="PR01100">
    <property type="entry name" value="SHIKIMTKNASE"/>
</dbReference>
<dbReference type="InterPro" id="IPR031322">
    <property type="entry name" value="Shikimate/glucono_kinase"/>
</dbReference>
<dbReference type="OrthoDB" id="9795716at2"/>
<organism evidence="11 12">
    <name type="scientific">Moritella marina ATCC 15381</name>
    <dbReference type="NCBI Taxonomy" id="1202962"/>
    <lineage>
        <taxon>Bacteria</taxon>
        <taxon>Pseudomonadati</taxon>
        <taxon>Pseudomonadota</taxon>
        <taxon>Gammaproteobacteria</taxon>
        <taxon>Alteromonadales</taxon>
        <taxon>Moritellaceae</taxon>
        <taxon>Moritella</taxon>
    </lineage>
</organism>
<dbReference type="PANTHER" id="PTHR43442:SF3">
    <property type="entry name" value="GLUCONOKINASE-RELATED"/>
    <property type="match status" value="1"/>
</dbReference>
<accession>A0A5J6WH20</accession>
<comment type="similarity">
    <text evidence="2 10">Belongs to the gluconokinase GntK/GntV family.</text>
</comment>
<name>A0A5J6WH20_MORMI</name>
<evidence type="ECO:0000313" key="11">
    <source>
        <dbReference type="EMBL" id="QFI36814.1"/>
    </source>
</evidence>
<gene>
    <name evidence="11" type="ORF">FR932_02670</name>
</gene>
<dbReference type="GO" id="GO:0019521">
    <property type="term" value="P:D-gluconate metabolic process"/>
    <property type="evidence" value="ECO:0007669"/>
    <property type="project" value="UniProtKB-KW"/>
</dbReference>
<dbReference type="EMBL" id="CP044399">
    <property type="protein sequence ID" value="QFI36814.1"/>
    <property type="molecule type" value="Genomic_DNA"/>
</dbReference>
<dbReference type="GO" id="GO:0046316">
    <property type="term" value="F:gluconokinase activity"/>
    <property type="evidence" value="ECO:0007669"/>
    <property type="project" value="UniProtKB-EC"/>
</dbReference>
<dbReference type="InterPro" id="IPR006001">
    <property type="entry name" value="Therm_gnt_kin"/>
</dbReference>
<dbReference type="SUPFAM" id="SSF52540">
    <property type="entry name" value="P-loop containing nucleoside triphosphate hydrolases"/>
    <property type="match status" value="1"/>
</dbReference>
<evidence type="ECO:0000256" key="8">
    <source>
        <dbReference type="ARBA" id="ARBA00023064"/>
    </source>
</evidence>
<evidence type="ECO:0000256" key="1">
    <source>
        <dbReference type="ARBA" id="ARBA00004761"/>
    </source>
</evidence>
<evidence type="ECO:0000256" key="2">
    <source>
        <dbReference type="ARBA" id="ARBA00008420"/>
    </source>
</evidence>
<comment type="pathway">
    <text evidence="1">Carbohydrate acid metabolism.</text>
</comment>
<dbReference type="InterPro" id="IPR027417">
    <property type="entry name" value="P-loop_NTPase"/>
</dbReference>
<comment type="catalytic activity">
    <reaction evidence="9 10">
        <text>D-gluconate + ATP = 6-phospho-D-gluconate + ADP + H(+)</text>
        <dbReference type="Rhea" id="RHEA:19433"/>
        <dbReference type="ChEBI" id="CHEBI:15378"/>
        <dbReference type="ChEBI" id="CHEBI:18391"/>
        <dbReference type="ChEBI" id="CHEBI:30616"/>
        <dbReference type="ChEBI" id="CHEBI:58759"/>
        <dbReference type="ChEBI" id="CHEBI:456216"/>
        <dbReference type="EC" id="2.7.1.12"/>
    </reaction>
</comment>
<sequence>MKGRSIIVMGVSGSGKSTIGLKIAQQLGVKFIDGDDLHPKANILKMAASQPLNDADRKPWLERIRDACFSIEQKNEIGVIVCSALRKDYRDQIRDGNKAVTFIYLDGSFDLILTRMKARAGHFFSGDDMLRSQFNTLELPLKGEKDVLSVPINGTIDDIVTLSIEALKRD</sequence>
<reference evidence="11 12" key="1">
    <citation type="submission" date="2019-09" db="EMBL/GenBank/DDBJ databases">
        <title>Hybrid Assembly of the complete Genome of the Deep-Sea Bacterium Moritella marina from long Nanopore and Illumina reads.</title>
        <authorList>
            <person name="Magin S."/>
            <person name="Georgoulis A."/>
            <person name="Papadimitriou K."/>
            <person name="Iliakis G."/>
            <person name="Vorgias C.E."/>
        </authorList>
    </citation>
    <scope>NUCLEOTIDE SEQUENCE [LARGE SCALE GENOMIC DNA]</scope>
    <source>
        <strain evidence="11 12">MP-1</strain>
    </source>
</reference>
<dbReference type="Proteomes" id="UP000327424">
    <property type="component" value="Chromosome"/>
</dbReference>
<evidence type="ECO:0000256" key="10">
    <source>
        <dbReference type="RuleBase" id="RU363066"/>
    </source>
</evidence>
<keyword evidence="7 10" id="KW-0067">ATP-binding</keyword>
<dbReference type="Pfam" id="PF01202">
    <property type="entry name" value="SKI"/>
    <property type="match status" value="1"/>
</dbReference>
<dbReference type="Gene3D" id="3.40.50.300">
    <property type="entry name" value="P-loop containing nucleotide triphosphate hydrolases"/>
    <property type="match status" value="1"/>
</dbReference>
<dbReference type="KEGG" id="mmaa:FR932_02670"/>
<evidence type="ECO:0000256" key="5">
    <source>
        <dbReference type="ARBA" id="ARBA00022741"/>
    </source>
</evidence>
<proteinExistence type="inferred from homology"/>
<keyword evidence="6 10" id="KW-0418">Kinase</keyword>
<evidence type="ECO:0000256" key="3">
    <source>
        <dbReference type="ARBA" id="ARBA00012054"/>
    </source>
</evidence>
<dbReference type="GO" id="GO:0005524">
    <property type="term" value="F:ATP binding"/>
    <property type="evidence" value="ECO:0007669"/>
    <property type="project" value="UniProtKB-KW"/>
</dbReference>
<dbReference type="GO" id="GO:0005737">
    <property type="term" value="C:cytoplasm"/>
    <property type="evidence" value="ECO:0007669"/>
    <property type="project" value="TreeGrafter"/>
</dbReference>
<keyword evidence="4 10" id="KW-0808">Transferase</keyword>
<keyword evidence="8" id="KW-0311">Gluconate utilization</keyword>